<accession>A0AAV4WYH6</accession>
<evidence type="ECO:0000256" key="1">
    <source>
        <dbReference type="SAM" id="MobiDB-lite"/>
    </source>
</evidence>
<feature type="region of interest" description="Disordered" evidence="1">
    <location>
        <begin position="82"/>
        <end position="103"/>
    </location>
</feature>
<proteinExistence type="predicted"/>
<name>A0AAV4WYH6_9ARAC</name>
<evidence type="ECO:0000313" key="2">
    <source>
        <dbReference type="EMBL" id="GIY87551.1"/>
    </source>
</evidence>
<dbReference type="Proteomes" id="UP001054837">
    <property type="component" value="Unassembled WGS sequence"/>
</dbReference>
<feature type="region of interest" description="Disordered" evidence="1">
    <location>
        <begin position="1"/>
        <end position="34"/>
    </location>
</feature>
<organism evidence="2 3">
    <name type="scientific">Caerostris darwini</name>
    <dbReference type="NCBI Taxonomy" id="1538125"/>
    <lineage>
        <taxon>Eukaryota</taxon>
        <taxon>Metazoa</taxon>
        <taxon>Ecdysozoa</taxon>
        <taxon>Arthropoda</taxon>
        <taxon>Chelicerata</taxon>
        <taxon>Arachnida</taxon>
        <taxon>Araneae</taxon>
        <taxon>Araneomorphae</taxon>
        <taxon>Entelegynae</taxon>
        <taxon>Araneoidea</taxon>
        <taxon>Araneidae</taxon>
        <taxon>Caerostris</taxon>
    </lineage>
</organism>
<keyword evidence="3" id="KW-1185">Reference proteome</keyword>
<protein>
    <submittedName>
        <fullName evidence="2">Uncharacterized protein</fullName>
    </submittedName>
</protein>
<reference evidence="2 3" key="1">
    <citation type="submission" date="2021-06" db="EMBL/GenBank/DDBJ databases">
        <title>Caerostris darwini draft genome.</title>
        <authorList>
            <person name="Kono N."/>
            <person name="Arakawa K."/>
        </authorList>
    </citation>
    <scope>NUCLEOTIDE SEQUENCE [LARGE SCALE GENOMIC DNA]</scope>
</reference>
<dbReference type="EMBL" id="BPLQ01015351">
    <property type="protein sequence ID" value="GIY87551.1"/>
    <property type="molecule type" value="Genomic_DNA"/>
</dbReference>
<dbReference type="AlphaFoldDB" id="A0AAV4WYH6"/>
<sequence>MDSVMAAPTQGKPQRAAKNKNASAPLTRITGHPNDRGSFRERFWPLHLLPDCSLGTPLWLFHLSGNNKGLQYKIKIKGEKRAAGWGENRSTGQAPSFWMSEVV</sequence>
<comment type="caution">
    <text evidence="2">The sequence shown here is derived from an EMBL/GenBank/DDBJ whole genome shotgun (WGS) entry which is preliminary data.</text>
</comment>
<gene>
    <name evidence="2" type="ORF">CDAR_224461</name>
</gene>
<evidence type="ECO:0000313" key="3">
    <source>
        <dbReference type="Proteomes" id="UP001054837"/>
    </source>
</evidence>